<sequence length="398" mass="45446">MIQKSIRLSSTLMTLFHLTNMNVCAVGRSGMVIASHESHVPSEGSIPLQTQSFRLLSEAAFQHPERCHFHTNKAGFTFAASIFDEETAIIAGPFFIQMPDISTLHTPFQLDETFIRDLPLMSEAKQKSLANILHQSHALQQAPISFIEHHDIPDQKADAFAESANVELVNLRYKLNNEMMRAIEHGDDQRLIEIRKESGILFDFSERFPNRPVRATKNMMIILNTTFRIAADRGGVPPFLLHQLSEKFALAIERIDSINTLTKLSESMGIEYCALVKENELSRFSQLIQRALRYLHVHFKDPFNGQEIADSLNTHPSHLSRQFKKETNMTMTAYLQKLRIKEAKRLLKKEHSSIDWIAGSVGFEDASYFARVFKKITGQTPSDWRNDRNLEQSETFNG</sequence>
<protein>
    <recommendedName>
        <fullName evidence="4">HTH araC/xylS-type domain-containing protein</fullName>
    </recommendedName>
</protein>
<dbReference type="Gene3D" id="1.10.10.60">
    <property type="entry name" value="Homeodomain-like"/>
    <property type="match status" value="2"/>
</dbReference>
<dbReference type="GO" id="GO:0043565">
    <property type="term" value="F:sequence-specific DNA binding"/>
    <property type="evidence" value="ECO:0007669"/>
    <property type="project" value="InterPro"/>
</dbReference>
<dbReference type="SMART" id="SM00342">
    <property type="entry name" value="HTH_ARAC"/>
    <property type="match status" value="1"/>
</dbReference>
<name>A0A1Q5P5T3_9BACI</name>
<dbReference type="AlphaFoldDB" id="A0A1Q5P5T3"/>
<dbReference type="EMBL" id="MRWQ01000004">
    <property type="protein sequence ID" value="OKL37630.1"/>
    <property type="molecule type" value="Genomic_DNA"/>
</dbReference>
<dbReference type="InterPro" id="IPR020449">
    <property type="entry name" value="Tscrpt_reg_AraC-type_HTH"/>
</dbReference>
<dbReference type="RefSeq" id="WP_073710781.1">
    <property type="nucleotide sequence ID" value="NZ_MRWQ01000004.1"/>
</dbReference>
<evidence type="ECO:0000256" key="2">
    <source>
        <dbReference type="ARBA" id="ARBA00023125"/>
    </source>
</evidence>
<evidence type="ECO:0000313" key="5">
    <source>
        <dbReference type="EMBL" id="OKL37630.1"/>
    </source>
</evidence>
<dbReference type="InterPro" id="IPR018060">
    <property type="entry name" value="HTH_AraC"/>
</dbReference>
<evidence type="ECO:0000313" key="6">
    <source>
        <dbReference type="Proteomes" id="UP000186524"/>
    </source>
</evidence>
<dbReference type="Pfam" id="PF12833">
    <property type="entry name" value="HTH_18"/>
    <property type="match status" value="1"/>
</dbReference>
<dbReference type="PANTHER" id="PTHR43280:SF2">
    <property type="entry name" value="HTH-TYPE TRANSCRIPTIONAL REGULATOR EXSA"/>
    <property type="match status" value="1"/>
</dbReference>
<dbReference type="GO" id="GO:0003700">
    <property type="term" value="F:DNA-binding transcription factor activity"/>
    <property type="evidence" value="ECO:0007669"/>
    <property type="project" value="InterPro"/>
</dbReference>
<evidence type="ECO:0000256" key="3">
    <source>
        <dbReference type="ARBA" id="ARBA00023163"/>
    </source>
</evidence>
<dbReference type="PANTHER" id="PTHR43280">
    <property type="entry name" value="ARAC-FAMILY TRANSCRIPTIONAL REGULATOR"/>
    <property type="match status" value="1"/>
</dbReference>
<reference evidence="5 6" key="1">
    <citation type="submission" date="2016-12" db="EMBL/GenBank/DDBJ databases">
        <title>Domibacillus sp. SAOS 44 whole genome sequencing.</title>
        <authorList>
            <person name="Verma A."/>
            <person name="Krishnamurthi S."/>
        </authorList>
    </citation>
    <scope>NUCLEOTIDE SEQUENCE [LARGE SCALE GENOMIC DNA]</scope>
    <source>
        <strain evidence="5 6">SAOS 44</strain>
    </source>
</reference>
<dbReference type="SUPFAM" id="SSF46689">
    <property type="entry name" value="Homeodomain-like"/>
    <property type="match status" value="2"/>
</dbReference>
<accession>A0A1Q5P5T3</accession>
<feature type="domain" description="HTH araC/xylS-type" evidence="4">
    <location>
        <begin position="289"/>
        <end position="387"/>
    </location>
</feature>
<dbReference type="Proteomes" id="UP000186524">
    <property type="component" value="Unassembled WGS sequence"/>
</dbReference>
<evidence type="ECO:0000259" key="4">
    <source>
        <dbReference type="PROSITE" id="PS01124"/>
    </source>
</evidence>
<proteinExistence type="predicted"/>
<dbReference type="PROSITE" id="PS01124">
    <property type="entry name" value="HTH_ARAC_FAMILY_2"/>
    <property type="match status" value="1"/>
</dbReference>
<keyword evidence="2" id="KW-0238">DNA-binding</keyword>
<comment type="caution">
    <text evidence="5">The sequence shown here is derived from an EMBL/GenBank/DDBJ whole genome shotgun (WGS) entry which is preliminary data.</text>
</comment>
<dbReference type="OrthoDB" id="247151at2"/>
<dbReference type="PRINTS" id="PR00032">
    <property type="entry name" value="HTHARAC"/>
</dbReference>
<gene>
    <name evidence="5" type="ORF">BLL40_04845</name>
</gene>
<keyword evidence="6" id="KW-1185">Reference proteome</keyword>
<organism evidence="5 6">
    <name type="scientific">Domibacillus mangrovi</name>
    <dbReference type="NCBI Taxonomy" id="1714354"/>
    <lineage>
        <taxon>Bacteria</taxon>
        <taxon>Bacillati</taxon>
        <taxon>Bacillota</taxon>
        <taxon>Bacilli</taxon>
        <taxon>Bacillales</taxon>
        <taxon>Bacillaceae</taxon>
        <taxon>Domibacillus</taxon>
    </lineage>
</organism>
<evidence type="ECO:0000256" key="1">
    <source>
        <dbReference type="ARBA" id="ARBA00023015"/>
    </source>
</evidence>
<keyword evidence="1" id="KW-0805">Transcription regulation</keyword>
<dbReference type="STRING" id="1714354.BLL40_04845"/>
<keyword evidence="3" id="KW-0804">Transcription</keyword>
<dbReference type="InterPro" id="IPR009057">
    <property type="entry name" value="Homeodomain-like_sf"/>
</dbReference>